<accession>A0A9Q0DJ53</accession>
<keyword evidence="3" id="KW-1185">Reference proteome</keyword>
<organism evidence="2 3">
    <name type="scientific">Muraenolepis orangiensis</name>
    <name type="common">Patagonian moray cod</name>
    <dbReference type="NCBI Taxonomy" id="630683"/>
    <lineage>
        <taxon>Eukaryota</taxon>
        <taxon>Metazoa</taxon>
        <taxon>Chordata</taxon>
        <taxon>Craniata</taxon>
        <taxon>Vertebrata</taxon>
        <taxon>Euteleostomi</taxon>
        <taxon>Actinopterygii</taxon>
        <taxon>Neopterygii</taxon>
        <taxon>Teleostei</taxon>
        <taxon>Neoteleostei</taxon>
        <taxon>Acanthomorphata</taxon>
        <taxon>Zeiogadaria</taxon>
        <taxon>Gadariae</taxon>
        <taxon>Gadiformes</taxon>
        <taxon>Muraenolepidoidei</taxon>
        <taxon>Muraenolepididae</taxon>
        <taxon>Muraenolepis</taxon>
    </lineage>
</organism>
<sequence length="135" mass="15375">MNKSRRSPFAFGMMSTSWESIHTTLLVFRACVTVPGARSLFERDLPAPKEDDTKLESKTGELKERERVTSQAGFSPCTSNIRLMQLPLPAREQRQQLNGGEKPGLGSFFKQPVQQHTKSHRELIEDEIVMRSTRK</sequence>
<feature type="region of interest" description="Disordered" evidence="1">
    <location>
        <begin position="45"/>
        <end position="74"/>
    </location>
</feature>
<feature type="compositionally biased region" description="Basic and acidic residues" evidence="1">
    <location>
        <begin position="45"/>
        <end position="68"/>
    </location>
</feature>
<proteinExistence type="predicted"/>
<evidence type="ECO:0000256" key="1">
    <source>
        <dbReference type="SAM" id="MobiDB-lite"/>
    </source>
</evidence>
<evidence type="ECO:0000313" key="3">
    <source>
        <dbReference type="Proteomes" id="UP001148018"/>
    </source>
</evidence>
<evidence type="ECO:0000313" key="2">
    <source>
        <dbReference type="EMBL" id="KAJ3588541.1"/>
    </source>
</evidence>
<gene>
    <name evidence="2" type="ORF">NHX12_012133</name>
</gene>
<reference evidence="2" key="1">
    <citation type="submission" date="2022-07" db="EMBL/GenBank/DDBJ databases">
        <title>Chromosome-level genome of Muraenolepis orangiensis.</title>
        <authorList>
            <person name="Kim J."/>
        </authorList>
    </citation>
    <scope>NUCLEOTIDE SEQUENCE</scope>
    <source>
        <strain evidence="2">KU_S4_2022</strain>
        <tissue evidence="2">Muscle</tissue>
    </source>
</reference>
<comment type="caution">
    <text evidence="2">The sequence shown here is derived from an EMBL/GenBank/DDBJ whole genome shotgun (WGS) entry which is preliminary data.</text>
</comment>
<dbReference type="Proteomes" id="UP001148018">
    <property type="component" value="Unassembled WGS sequence"/>
</dbReference>
<dbReference type="AlphaFoldDB" id="A0A9Q0DJ53"/>
<protein>
    <submittedName>
        <fullName evidence="2">Uncharacterized protein</fullName>
    </submittedName>
</protein>
<dbReference type="EMBL" id="JANIIK010000116">
    <property type="protein sequence ID" value="KAJ3588541.1"/>
    <property type="molecule type" value="Genomic_DNA"/>
</dbReference>
<name>A0A9Q0DJ53_9TELE</name>